<evidence type="ECO:0000313" key="1">
    <source>
        <dbReference type="EMBL" id="NVB76648.1"/>
    </source>
</evidence>
<name>A0A7Y6UC16_PHOVU</name>
<sequence>MWPFAKGEESAKSLIKERWTQERSEAGEKITFPRLSLNPNGETDHNYRPSTLWIRDASYLRLKNLEVGYTFTGGFVKRLNLNSVRLYFNGSNLFTWT</sequence>
<reference evidence="1 2" key="2">
    <citation type="submission" date="2020-07" db="EMBL/GenBank/DDBJ databases">
        <title>Bacterial metabolism rescues the inhibition of intestinal drug absorption by food and drug additives.</title>
        <authorList>
            <person name="Zou L."/>
            <person name="Spanogiannopoulos P."/>
            <person name="Chien H.-C."/>
            <person name="Pieper L.M."/>
            <person name="Cai W."/>
            <person name="Khuri N."/>
            <person name="Pottel J."/>
            <person name="Vora B."/>
            <person name="Ni Z."/>
            <person name="Tsakalozou E."/>
            <person name="Zhang W."/>
            <person name="Shoichet B.K."/>
            <person name="Giacomini K.M."/>
            <person name="Turnbaugh P.J."/>
        </authorList>
    </citation>
    <scope>NUCLEOTIDE SEQUENCE [LARGE SCALE GENOMIC DNA]</scope>
    <source>
        <strain evidence="1 2">B33</strain>
    </source>
</reference>
<reference evidence="1 2" key="1">
    <citation type="submission" date="2020-04" db="EMBL/GenBank/DDBJ databases">
        <authorList>
            <person name="Pieper L."/>
        </authorList>
    </citation>
    <scope>NUCLEOTIDE SEQUENCE [LARGE SCALE GENOMIC DNA]</scope>
    <source>
        <strain evidence="1 2">B33</strain>
    </source>
</reference>
<organism evidence="1 2">
    <name type="scientific">Phocaeicola vulgatus</name>
    <name type="common">Bacteroides vulgatus</name>
    <dbReference type="NCBI Taxonomy" id="821"/>
    <lineage>
        <taxon>Bacteria</taxon>
        <taxon>Pseudomonadati</taxon>
        <taxon>Bacteroidota</taxon>
        <taxon>Bacteroidia</taxon>
        <taxon>Bacteroidales</taxon>
        <taxon>Bacteroidaceae</taxon>
        <taxon>Phocaeicola</taxon>
    </lineage>
</organism>
<dbReference type="Proteomes" id="UP000524321">
    <property type="component" value="Unassembled WGS sequence"/>
</dbReference>
<accession>A0A7Y6UC16</accession>
<proteinExistence type="predicted"/>
<evidence type="ECO:0000313" key="2">
    <source>
        <dbReference type="Proteomes" id="UP000524321"/>
    </source>
</evidence>
<keyword evidence="1" id="KW-0675">Receptor</keyword>
<dbReference type="RefSeq" id="WP_176351019.1">
    <property type="nucleotide sequence ID" value="NZ_JABWDJ010000706.1"/>
</dbReference>
<dbReference type="AlphaFoldDB" id="A0A7Y6UC16"/>
<dbReference type="EMBL" id="JABWDJ010000706">
    <property type="protein sequence ID" value="NVB76648.1"/>
    <property type="molecule type" value="Genomic_DNA"/>
</dbReference>
<feature type="non-terminal residue" evidence="1">
    <location>
        <position position="97"/>
    </location>
</feature>
<comment type="caution">
    <text evidence="1">The sequence shown here is derived from an EMBL/GenBank/DDBJ whole genome shotgun (WGS) entry which is preliminary data.</text>
</comment>
<gene>
    <name evidence="1" type="ORF">HUV05_24750</name>
</gene>
<feature type="non-terminal residue" evidence="1">
    <location>
        <position position="1"/>
    </location>
</feature>
<protein>
    <submittedName>
        <fullName evidence="1">TonB-dependent receptor</fullName>
    </submittedName>
</protein>